<feature type="binding site" evidence="3">
    <location>
        <position position="29"/>
    </location>
    <ligand>
        <name>Zn(2+)</name>
        <dbReference type="ChEBI" id="CHEBI:29105"/>
    </ligand>
</feature>
<dbReference type="PANTHER" id="PTHR36150:SF1">
    <property type="entry name" value="DNA GYRASE INHIBITOR YACG"/>
    <property type="match status" value="1"/>
</dbReference>
<dbReference type="Proteomes" id="UP000503018">
    <property type="component" value="Chromosome"/>
</dbReference>
<dbReference type="HAMAP" id="MF_00649">
    <property type="entry name" value="DNA_gyrase_inhibitor_YacG"/>
    <property type="match status" value="1"/>
</dbReference>
<evidence type="ECO:0000256" key="3">
    <source>
        <dbReference type="HAMAP-Rule" id="MF_00649"/>
    </source>
</evidence>
<dbReference type="RefSeq" id="WP_169943503.1">
    <property type="nucleotide sequence ID" value="NZ_CP053015.1"/>
</dbReference>
<comment type="function">
    <text evidence="3">Inhibits all the catalytic activities of DNA gyrase by preventing its interaction with DNA. Acts by binding directly to the C-terminal domain of GyrB, which probably disrupts DNA binding by the gyrase.</text>
</comment>
<comment type="subunit">
    <text evidence="3">Interacts with GyrB.</text>
</comment>
<keyword evidence="2 3" id="KW-0862">Zinc</keyword>
<name>A0A6M4ARE6_9SPHN</name>
<feature type="binding site" evidence="3">
    <location>
        <position position="33"/>
    </location>
    <ligand>
        <name>Zn(2+)</name>
        <dbReference type="ChEBI" id="CHEBI:29105"/>
    </ligand>
</feature>
<evidence type="ECO:0000256" key="2">
    <source>
        <dbReference type="ARBA" id="ARBA00022833"/>
    </source>
</evidence>
<dbReference type="InterPro" id="IPR005584">
    <property type="entry name" value="DNA_gyrase_inhibitor_YacG"/>
</dbReference>
<dbReference type="PANTHER" id="PTHR36150">
    <property type="entry name" value="DNA GYRASE INHIBITOR YACG"/>
    <property type="match status" value="1"/>
</dbReference>
<dbReference type="GO" id="GO:0006355">
    <property type="term" value="P:regulation of DNA-templated transcription"/>
    <property type="evidence" value="ECO:0007669"/>
    <property type="project" value="InterPro"/>
</dbReference>
<dbReference type="KEGG" id="slan:GV829_01545"/>
<dbReference type="Gene3D" id="3.30.50.10">
    <property type="entry name" value="Erythroid Transcription Factor GATA-1, subunit A"/>
    <property type="match status" value="1"/>
</dbReference>
<evidence type="ECO:0000313" key="6">
    <source>
        <dbReference type="Proteomes" id="UP000503018"/>
    </source>
</evidence>
<evidence type="ECO:0000313" key="5">
    <source>
        <dbReference type="EMBL" id="QJQ31286.1"/>
    </source>
</evidence>
<feature type="binding site" evidence="3">
    <location>
        <position position="17"/>
    </location>
    <ligand>
        <name>Zn(2+)</name>
        <dbReference type="ChEBI" id="CHEBI:29105"/>
    </ligand>
</feature>
<evidence type="ECO:0000256" key="1">
    <source>
        <dbReference type="ARBA" id="ARBA00022723"/>
    </source>
</evidence>
<feature type="binding site" evidence="3">
    <location>
        <position position="14"/>
    </location>
    <ligand>
        <name>Zn(2+)</name>
        <dbReference type="ChEBI" id="CHEBI:29105"/>
    </ligand>
</feature>
<comment type="cofactor">
    <cofactor evidence="3">
        <name>Zn(2+)</name>
        <dbReference type="ChEBI" id="CHEBI:29105"/>
    </cofactor>
    <text evidence="3">Binds 1 zinc ion.</text>
</comment>
<protein>
    <recommendedName>
        <fullName evidence="3">DNA gyrase inhibitor YacG</fullName>
    </recommendedName>
</protein>
<keyword evidence="1 3" id="KW-0479">Metal-binding</keyword>
<dbReference type="AlphaFoldDB" id="A0A6M4ARE6"/>
<dbReference type="InterPro" id="IPR013088">
    <property type="entry name" value="Znf_NHR/GATA"/>
</dbReference>
<reference evidence="5 6" key="1">
    <citation type="submission" date="2020-01" db="EMBL/GenBank/DDBJ databases">
        <title>Sphingomonas sp. strain CSW-10.</title>
        <authorList>
            <person name="Chen W.-M."/>
        </authorList>
    </citation>
    <scope>NUCLEOTIDE SEQUENCE [LARGE SCALE GENOMIC DNA]</scope>
    <source>
        <strain evidence="5 6">CSW-10</strain>
    </source>
</reference>
<comment type="similarity">
    <text evidence="3">Belongs to the DNA gyrase inhibitor YacG family.</text>
</comment>
<feature type="region of interest" description="Disordered" evidence="4">
    <location>
        <begin position="48"/>
        <end position="71"/>
    </location>
</feature>
<dbReference type="GO" id="GO:0008657">
    <property type="term" value="F:DNA topoisomerase type II (double strand cut, ATP-hydrolyzing) inhibitor activity"/>
    <property type="evidence" value="ECO:0007669"/>
    <property type="project" value="UniProtKB-UniRule"/>
</dbReference>
<dbReference type="GO" id="GO:0008270">
    <property type="term" value="F:zinc ion binding"/>
    <property type="evidence" value="ECO:0007669"/>
    <property type="project" value="UniProtKB-UniRule"/>
</dbReference>
<sequence>MSADSPSTVSSRPCPLCGKPANHDFRPFCSRGCRDRDLHNWFDEDYRIPVTPGADEGDDAPGGFGEARDDG</sequence>
<dbReference type="SUPFAM" id="SSF57716">
    <property type="entry name" value="Glucocorticoid receptor-like (DNA-binding domain)"/>
    <property type="match status" value="1"/>
</dbReference>
<accession>A0A6M4ARE6</accession>
<gene>
    <name evidence="3 5" type="primary">yacG</name>
    <name evidence="5" type="ORF">GV829_01545</name>
</gene>
<keyword evidence="6" id="KW-1185">Reference proteome</keyword>
<dbReference type="EMBL" id="CP053015">
    <property type="protein sequence ID" value="QJQ31286.1"/>
    <property type="molecule type" value="Genomic_DNA"/>
</dbReference>
<organism evidence="5 6">
    <name type="scientific">Sphingomonas lacunae</name>
    <dbReference type="NCBI Taxonomy" id="2698828"/>
    <lineage>
        <taxon>Bacteria</taxon>
        <taxon>Pseudomonadati</taxon>
        <taxon>Pseudomonadota</taxon>
        <taxon>Alphaproteobacteria</taxon>
        <taxon>Sphingomonadales</taxon>
        <taxon>Sphingomonadaceae</taxon>
        <taxon>Sphingomonas</taxon>
    </lineage>
</organism>
<evidence type="ECO:0000256" key="4">
    <source>
        <dbReference type="SAM" id="MobiDB-lite"/>
    </source>
</evidence>
<dbReference type="Pfam" id="PF03884">
    <property type="entry name" value="YacG"/>
    <property type="match status" value="1"/>
</dbReference>
<proteinExistence type="inferred from homology"/>